<evidence type="ECO:0000256" key="3">
    <source>
        <dbReference type="SAM" id="MobiDB-lite"/>
    </source>
</evidence>
<dbReference type="GO" id="GO:0016020">
    <property type="term" value="C:membrane"/>
    <property type="evidence" value="ECO:0007669"/>
    <property type="project" value="UniProtKB-SubCell"/>
</dbReference>
<evidence type="ECO:0000313" key="6">
    <source>
        <dbReference type="Proteomes" id="UP000256970"/>
    </source>
</evidence>
<comment type="subcellular location">
    <subcellularLocation>
        <location evidence="1">Membrane</location>
    </subcellularLocation>
</comment>
<protein>
    <recommendedName>
        <fullName evidence="4">VASt domain-containing protein</fullName>
    </recommendedName>
</protein>
<name>A0A383W9V6_TETOB</name>
<evidence type="ECO:0000259" key="4">
    <source>
        <dbReference type="PROSITE" id="PS51778"/>
    </source>
</evidence>
<dbReference type="InterPro" id="IPR031968">
    <property type="entry name" value="VASt"/>
</dbReference>
<evidence type="ECO:0000313" key="5">
    <source>
        <dbReference type="EMBL" id="SZX74241.1"/>
    </source>
</evidence>
<dbReference type="STRING" id="3088.A0A383W9V6"/>
<proteinExistence type="predicted"/>
<sequence>MGASGSSSESGFEQEHRAKAKRRSAAPLQPGLQVIGTLLALRVGYRLAKTAVGRLFAEPKVTPVFEEQQDSFHAVEHVSDEAASAGATAREQWVVCSLPAPDVPEGFKLMASEHLPISTYHFYEQFLSVDATCLQDHHRSTGQYNFRSSRWKGPEGADCHFLRLFDFMQPKKGMCSVNAHCLQEQRFSVHPGGVFVMQTDMRMEHIPYADCFKVQSFWKAEPDSTGMGCNVSIHVAVPFLKGCLMRGIIAKTSFGDCKAFFSDFLAKVQNSISTELLPQAAAAAAAAEQLLGASPGLPAAAGAAAGMLSPRAGMQSPFASVDAEVFVCSPRHASAASSPARPGMQQQHHRRGGSQSRQQQAAAAALERQLSRVVSAKPSFAQPIAELRLVGRASRAQEVISTAQAILLLLVLLVQLLMLYDNYVLHHRLAPHAQHHTC</sequence>
<dbReference type="Pfam" id="PF16016">
    <property type="entry name" value="VASt"/>
    <property type="match status" value="1"/>
</dbReference>
<dbReference type="Proteomes" id="UP000256970">
    <property type="component" value="Unassembled WGS sequence"/>
</dbReference>
<feature type="domain" description="VASt" evidence="4">
    <location>
        <begin position="106"/>
        <end position="276"/>
    </location>
</feature>
<accession>A0A383W9V6</accession>
<keyword evidence="2" id="KW-0472">Membrane</keyword>
<gene>
    <name evidence="5" type="ORF">BQ4739_LOCUS14483</name>
</gene>
<keyword evidence="6" id="KW-1185">Reference proteome</keyword>
<feature type="compositionally biased region" description="Low complexity" evidence="3">
    <location>
        <begin position="334"/>
        <end position="346"/>
    </location>
</feature>
<feature type="region of interest" description="Disordered" evidence="3">
    <location>
        <begin position="1"/>
        <end position="25"/>
    </location>
</feature>
<dbReference type="PANTHER" id="PTHR47666:SF1">
    <property type="entry name" value="PROTEIN VASCULAR ASSOCIATED DEATH 1, CHLOROPLASTIC"/>
    <property type="match status" value="1"/>
</dbReference>
<feature type="compositionally biased region" description="Low complexity" evidence="3">
    <location>
        <begin position="1"/>
        <end position="11"/>
    </location>
</feature>
<dbReference type="PROSITE" id="PS51778">
    <property type="entry name" value="VAST"/>
    <property type="match status" value="1"/>
</dbReference>
<organism evidence="5 6">
    <name type="scientific">Tetradesmus obliquus</name>
    <name type="common">Green alga</name>
    <name type="synonym">Acutodesmus obliquus</name>
    <dbReference type="NCBI Taxonomy" id="3088"/>
    <lineage>
        <taxon>Eukaryota</taxon>
        <taxon>Viridiplantae</taxon>
        <taxon>Chlorophyta</taxon>
        <taxon>core chlorophytes</taxon>
        <taxon>Chlorophyceae</taxon>
        <taxon>CS clade</taxon>
        <taxon>Sphaeropleales</taxon>
        <taxon>Scenedesmaceae</taxon>
        <taxon>Tetradesmus</taxon>
    </lineage>
</organism>
<reference evidence="5 6" key="1">
    <citation type="submission" date="2016-10" db="EMBL/GenBank/DDBJ databases">
        <authorList>
            <person name="Cai Z."/>
        </authorList>
    </citation>
    <scope>NUCLEOTIDE SEQUENCE [LARGE SCALE GENOMIC DNA]</scope>
</reference>
<feature type="region of interest" description="Disordered" evidence="3">
    <location>
        <begin position="334"/>
        <end position="359"/>
    </location>
</feature>
<dbReference type="PANTHER" id="PTHR47666">
    <property type="entry name" value="PROTEIN VASCULAR ASSOCIATED DEATH 1, CHLOROPLASTIC"/>
    <property type="match status" value="1"/>
</dbReference>
<dbReference type="AlphaFoldDB" id="A0A383W9V6"/>
<evidence type="ECO:0000256" key="1">
    <source>
        <dbReference type="ARBA" id="ARBA00004370"/>
    </source>
</evidence>
<evidence type="ECO:0000256" key="2">
    <source>
        <dbReference type="ARBA" id="ARBA00023136"/>
    </source>
</evidence>
<dbReference type="EMBL" id="FNXT01001208">
    <property type="protein sequence ID" value="SZX74241.1"/>
    <property type="molecule type" value="Genomic_DNA"/>
</dbReference>